<dbReference type="KEGG" id="ppel:H6H00_18290"/>
<sequence>MNRAAGAGAAGLAAITAPIVLIVALLGGLTAVAAETATGGVDATKVPPLAQELLPHITAITTATCPELPPLWVIAEITAESSWDPTAYSSDRNGGAAGLYQLNEANWTTAGGRPWETSPPPADADVLDARRHLELAIPFVCANLKAAATHLQATGKPTSALDGMLVCHIAGCSRVTDSATGVPTAGEAGCDRTCADLVANYLDRVHTLAAQYSAEPGPVSVDDLPVPTPFDGVSALCTADDPTGGRCLTPATRHAHDEIVRVFGQPGPGAPIRSAGCWDEHAWNPDSDHPRGQACDYFPDTAGRFPEGQELQNGWRLATWLRTHAAALNVKYLIWQGRFWSPDTADTDGWGRPYTGGGIYDADDATGGHYDHLHASFEL</sequence>
<proteinExistence type="predicted"/>
<dbReference type="AlphaFoldDB" id="A0A7G7MBP3"/>
<reference evidence="2 3" key="1">
    <citation type="submission" date="2020-08" db="EMBL/GenBank/DDBJ databases">
        <authorList>
            <person name="Mo P."/>
        </authorList>
    </citation>
    <scope>NUCLEOTIDE SEQUENCE [LARGE SCALE GENOMIC DNA]</scope>
    <source>
        <strain evidence="2 3">CGMCC 4.1532</strain>
    </source>
</reference>
<dbReference type="EMBL" id="CP060131">
    <property type="protein sequence ID" value="QNG50204.1"/>
    <property type="molecule type" value="Genomic_DNA"/>
</dbReference>
<dbReference type="InterPro" id="IPR058593">
    <property type="entry name" value="ARB_07466-like_C"/>
</dbReference>
<dbReference type="Gene3D" id="1.10.530.10">
    <property type="match status" value="1"/>
</dbReference>
<organism evidence="2 3">
    <name type="scientific">Pseudonocardia petroleophila</name>
    <dbReference type="NCBI Taxonomy" id="37331"/>
    <lineage>
        <taxon>Bacteria</taxon>
        <taxon>Bacillati</taxon>
        <taxon>Actinomycetota</taxon>
        <taxon>Actinomycetes</taxon>
        <taxon>Pseudonocardiales</taxon>
        <taxon>Pseudonocardiaceae</taxon>
        <taxon>Pseudonocardia</taxon>
    </lineage>
</organism>
<feature type="domain" description="ARB-07466-like C-terminal" evidence="1">
    <location>
        <begin position="246"/>
        <end position="358"/>
    </location>
</feature>
<dbReference type="Pfam" id="PF26571">
    <property type="entry name" value="VldE"/>
    <property type="match status" value="1"/>
</dbReference>
<accession>A0A7G7MBP3</accession>
<dbReference type="Proteomes" id="UP000515728">
    <property type="component" value="Chromosome"/>
</dbReference>
<protein>
    <recommendedName>
        <fullName evidence="1">ARB-07466-like C-terminal domain-containing protein</fullName>
    </recommendedName>
</protein>
<name>A0A7G7MBP3_9PSEU</name>
<dbReference type="RefSeq" id="WP_185716966.1">
    <property type="nucleotide sequence ID" value="NZ_BAAAWI010000001.1"/>
</dbReference>
<dbReference type="SUPFAM" id="SSF53955">
    <property type="entry name" value="Lysozyme-like"/>
    <property type="match status" value="1"/>
</dbReference>
<evidence type="ECO:0000313" key="2">
    <source>
        <dbReference type="EMBL" id="QNG50204.1"/>
    </source>
</evidence>
<keyword evidence="3" id="KW-1185">Reference proteome</keyword>
<gene>
    <name evidence="2" type="ORF">H6H00_18290</name>
</gene>
<dbReference type="InterPro" id="IPR023346">
    <property type="entry name" value="Lysozyme-like_dom_sf"/>
</dbReference>
<evidence type="ECO:0000259" key="1">
    <source>
        <dbReference type="Pfam" id="PF26571"/>
    </source>
</evidence>
<evidence type="ECO:0000313" key="3">
    <source>
        <dbReference type="Proteomes" id="UP000515728"/>
    </source>
</evidence>